<comment type="caution">
    <text evidence="2">The sequence shown here is derived from an EMBL/GenBank/DDBJ whole genome shotgun (WGS) entry which is preliminary data.</text>
</comment>
<proteinExistence type="predicted"/>
<accession>A0ABQ6LQN5</accession>
<sequence length="175" mass="18924">MPRIELEPEVDSWVDEVFGVTALGKRAPPDPDPETSERPVSLVRLGKARIEWIAVRRAAARDISLLKDAIRQKYAAFPGVSNRVESALGKLDTVIETLNENLQDQLDELLNADGTEARKRIAAKVRVTASKFDSYAASDSVAASIDGTAYLPSTRVIGPVRAKLADILSALGAID</sequence>
<protein>
    <submittedName>
        <fullName evidence="2">Uncharacterized protein</fullName>
    </submittedName>
</protein>
<name>A0ABQ6LQN5_9RHOB</name>
<feature type="coiled-coil region" evidence="1">
    <location>
        <begin position="88"/>
        <end position="115"/>
    </location>
</feature>
<dbReference type="Proteomes" id="UP001239909">
    <property type="component" value="Unassembled WGS sequence"/>
</dbReference>
<organism evidence="2 3">
    <name type="scientific">Paralimibaculum aggregatum</name>
    <dbReference type="NCBI Taxonomy" id="3036245"/>
    <lineage>
        <taxon>Bacteria</taxon>
        <taxon>Pseudomonadati</taxon>
        <taxon>Pseudomonadota</taxon>
        <taxon>Alphaproteobacteria</taxon>
        <taxon>Rhodobacterales</taxon>
        <taxon>Paracoccaceae</taxon>
        <taxon>Paralimibaculum</taxon>
    </lineage>
</organism>
<evidence type="ECO:0000313" key="2">
    <source>
        <dbReference type="EMBL" id="GMG83908.1"/>
    </source>
</evidence>
<gene>
    <name evidence="2" type="ORF">LNKW23_31220</name>
</gene>
<keyword evidence="1" id="KW-0175">Coiled coil</keyword>
<evidence type="ECO:0000313" key="3">
    <source>
        <dbReference type="Proteomes" id="UP001239909"/>
    </source>
</evidence>
<dbReference type="EMBL" id="BSYI01000026">
    <property type="protein sequence ID" value="GMG83908.1"/>
    <property type="molecule type" value="Genomic_DNA"/>
</dbReference>
<reference evidence="2 3" key="1">
    <citation type="submission" date="2023-04" db="EMBL/GenBank/DDBJ databases">
        <title>Marinoamorphus aggregata gen. nov., sp. Nov., isolate from tissue of brittle star Ophioplocus japonicus.</title>
        <authorList>
            <person name="Kawano K."/>
            <person name="Sawayama S."/>
            <person name="Nakagawa S."/>
        </authorList>
    </citation>
    <scope>NUCLEOTIDE SEQUENCE [LARGE SCALE GENOMIC DNA]</scope>
    <source>
        <strain evidence="2 3">NKW23</strain>
    </source>
</reference>
<evidence type="ECO:0000256" key="1">
    <source>
        <dbReference type="SAM" id="Coils"/>
    </source>
</evidence>
<dbReference type="RefSeq" id="WP_285672748.1">
    <property type="nucleotide sequence ID" value="NZ_BSYI01000026.1"/>
</dbReference>
<keyword evidence="3" id="KW-1185">Reference proteome</keyword>